<dbReference type="KEGG" id="oni:Osc7112_1112"/>
<dbReference type="STRING" id="179408.Osc7112_1112"/>
<reference evidence="3 4" key="1">
    <citation type="submission" date="2012-05" db="EMBL/GenBank/DDBJ databases">
        <title>Finished chromosome of genome of Oscillatoria sp. PCC 7112.</title>
        <authorList>
            <consortium name="US DOE Joint Genome Institute"/>
            <person name="Gugger M."/>
            <person name="Coursin T."/>
            <person name="Rippka R."/>
            <person name="Tandeau De Marsac N."/>
            <person name="Huntemann M."/>
            <person name="Wei C.-L."/>
            <person name="Han J."/>
            <person name="Detter J.C."/>
            <person name="Han C."/>
            <person name="Tapia R."/>
            <person name="Davenport K."/>
            <person name="Daligault H."/>
            <person name="Erkkila T."/>
            <person name="Gu W."/>
            <person name="Munk A.C.C."/>
            <person name="Teshima H."/>
            <person name="Xu Y."/>
            <person name="Chain P."/>
            <person name="Chen A."/>
            <person name="Krypides N."/>
            <person name="Mavromatis K."/>
            <person name="Markowitz V."/>
            <person name="Szeto E."/>
            <person name="Ivanova N."/>
            <person name="Mikhailova N."/>
            <person name="Ovchinnikova G."/>
            <person name="Pagani I."/>
            <person name="Pati A."/>
            <person name="Goodwin L."/>
            <person name="Peters L."/>
            <person name="Pitluck S."/>
            <person name="Woyke T."/>
            <person name="Kerfeld C."/>
        </authorList>
    </citation>
    <scope>NUCLEOTIDE SEQUENCE [LARGE SCALE GENOMIC DNA]</scope>
    <source>
        <strain evidence="3 4">PCC 7112</strain>
    </source>
</reference>
<dbReference type="Pfam" id="PF25231">
    <property type="entry name" value="DUF7847"/>
    <property type="match status" value="1"/>
</dbReference>
<protein>
    <submittedName>
        <fullName evidence="3">Glycerophosphoryl diester phosphodiesterase, membrane domain protein</fullName>
    </submittedName>
</protein>
<evidence type="ECO:0000313" key="3">
    <source>
        <dbReference type="EMBL" id="AFZ05662.1"/>
    </source>
</evidence>
<accession>K9VDW7</accession>
<evidence type="ECO:0000259" key="2">
    <source>
        <dbReference type="Pfam" id="PF25231"/>
    </source>
</evidence>
<dbReference type="RefSeq" id="WP_015174988.1">
    <property type="nucleotide sequence ID" value="NC_019729.1"/>
</dbReference>
<feature type="transmembrane region" description="Helical" evidence="1">
    <location>
        <begin position="21"/>
        <end position="42"/>
    </location>
</feature>
<feature type="transmembrane region" description="Helical" evidence="1">
    <location>
        <begin position="191"/>
        <end position="213"/>
    </location>
</feature>
<evidence type="ECO:0000256" key="1">
    <source>
        <dbReference type="SAM" id="Phobius"/>
    </source>
</evidence>
<organism evidence="3 4">
    <name type="scientific">Phormidium nigroviride PCC 7112</name>
    <dbReference type="NCBI Taxonomy" id="179408"/>
    <lineage>
        <taxon>Bacteria</taxon>
        <taxon>Bacillati</taxon>
        <taxon>Cyanobacteriota</taxon>
        <taxon>Cyanophyceae</taxon>
        <taxon>Oscillatoriophycideae</taxon>
        <taxon>Oscillatoriales</taxon>
        <taxon>Oscillatoriaceae</taxon>
        <taxon>Phormidium</taxon>
    </lineage>
</organism>
<feature type="transmembrane region" description="Helical" evidence="1">
    <location>
        <begin position="94"/>
        <end position="121"/>
    </location>
</feature>
<dbReference type="OrthoDB" id="1122780at2"/>
<dbReference type="InterPro" id="IPR057169">
    <property type="entry name" value="DUF7847"/>
</dbReference>
<evidence type="ECO:0000313" key="4">
    <source>
        <dbReference type="Proteomes" id="UP000010478"/>
    </source>
</evidence>
<keyword evidence="1" id="KW-0472">Membrane</keyword>
<feature type="transmembrane region" description="Helical" evidence="1">
    <location>
        <begin position="54"/>
        <end position="73"/>
    </location>
</feature>
<keyword evidence="1" id="KW-1133">Transmembrane helix</keyword>
<dbReference type="EMBL" id="CP003614">
    <property type="protein sequence ID" value="AFZ05662.1"/>
    <property type="molecule type" value="Genomic_DNA"/>
</dbReference>
<dbReference type="Proteomes" id="UP000010478">
    <property type="component" value="Chromosome"/>
</dbReference>
<keyword evidence="4" id="KW-1185">Reference proteome</keyword>
<name>K9VDW7_9CYAN</name>
<gene>
    <name evidence="3" type="ORF">Osc7112_1112</name>
</gene>
<feature type="transmembrane region" description="Helical" evidence="1">
    <location>
        <begin position="155"/>
        <end position="179"/>
    </location>
</feature>
<feature type="domain" description="DUF7847" evidence="2">
    <location>
        <begin position="106"/>
        <end position="194"/>
    </location>
</feature>
<dbReference type="AlphaFoldDB" id="K9VDW7"/>
<dbReference type="HOGENOM" id="CLU_106257_0_0_3"/>
<keyword evidence="1" id="KW-0812">Transmembrane</keyword>
<dbReference type="eggNOG" id="ENOG503365I">
    <property type="taxonomic scope" value="Bacteria"/>
</dbReference>
<proteinExistence type="predicted"/>
<sequence length="223" mass="24522" precursor="true">MTASRISARSLLRETFATTGPLYAPLLLINSPSLIFAALNSLGKLGSAGVAVNIIYWFVVVPLLSGAMIFYTYRSLTKNQVTVGQAFNQANRRLLPLIGVYIMCLLLVSAGFIALIIPGFYVSYRLIFSSYATVIDNSSALDSLSSSWELTKGRWWLVFRSTLLIFFVLFVPILLISLLISSTKNLLASQLAANLLGFLAGPSINVYFVFLYLRLRESVAATQ</sequence>